<evidence type="ECO:0000313" key="2">
    <source>
        <dbReference type="EMBL" id="SEU46747.1"/>
    </source>
</evidence>
<proteinExistence type="predicted"/>
<dbReference type="EMBL" id="FOHX01000027">
    <property type="protein sequence ID" value="SEU46747.1"/>
    <property type="molecule type" value="Genomic_DNA"/>
</dbReference>
<feature type="region of interest" description="Disordered" evidence="1">
    <location>
        <begin position="53"/>
        <end position="79"/>
    </location>
</feature>
<evidence type="ECO:0000313" key="3">
    <source>
        <dbReference type="Proteomes" id="UP000199361"/>
    </source>
</evidence>
<name>A0A1I0LWL3_9ACTN</name>
<evidence type="ECO:0000256" key="1">
    <source>
        <dbReference type="SAM" id="MobiDB-lite"/>
    </source>
</evidence>
<gene>
    <name evidence="2" type="ORF">SAMN05421811_127135</name>
</gene>
<sequence>MSGSRPGRDATVIYKHTMRYERQDVLDAVRALAASRGSLSRAVEELLASALGLGDQRPDDEQQQLTLGQSTPHDRMVAA</sequence>
<dbReference type="AlphaFoldDB" id="A0A1I0LWL3"/>
<protein>
    <submittedName>
        <fullName evidence="2">Uncharacterized protein</fullName>
    </submittedName>
</protein>
<keyword evidence="3" id="KW-1185">Reference proteome</keyword>
<dbReference type="STRING" id="568860.SAMN05421811_127135"/>
<dbReference type="Proteomes" id="UP000199361">
    <property type="component" value="Unassembled WGS sequence"/>
</dbReference>
<organism evidence="2 3">
    <name type="scientific">Nonomuraea wenchangensis</name>
    <dbReference type="NCBI Taxonomy" id="568860"/>
    <lineage>
        <taxon>Bacteria</taxon>
        <taxon>Bacillati</taxon>
        <taxon>Actinomycetota</taxon>
        <taxon>Actinomycetes</taxon>
        <taxon>Streptosporangiales</taxon>
        <taxon>Streptosporangiaceae</taxon>
        <taxon>Nonomuraea</taxon>
    </lineage>
</organism>
<reference evidence="2 3" key="1">
    <citation type="submission" date="2016-10" db="EMBL/GenBank/DDBJ databases">
        <authorList>
            <person name="de Groot N.N."/>
        </authorList>
    </citation>
    <scope>NUCLEOTIDE SEQUENCE [LARGE SCALE GENOMIC DNA]</scope>
    <source>
        <strain evidence="2 3">CGMCC 4.5598</strain>
    </source>
</reference>
<accession>A0A1I0LWL3</accession>